<keyword evidence="6" id="KW-1185">Reference proteome</keyword>
<evidence type="ECO:0000259" key="4">
    <source>
        <dbReference type="PROSITE" id="PS50042"/>
    </source>
</evidence>
<feature type="region of interest" description="Disordered" evidence="2">
    <location>
        <begin position="985"/>
        <end position="1059"/>
    </location>
</feature>
<feature type="region of interest" description="Disordered" evidence="2">
    <location>
        <begin position="1175"/>
        <end position="1197"/>
    </location>
</feature>
<dbReference type="Pfam" id="PF12796">
    <property type="entry name" value="Ank_2"/>
    <property type="match status" value="6"/>
</dbReference>
<feature type="repeat" description="ANK" evidence="1">
    <location>
        <begin position="2735"/>
        <end position="2767"/>
    </location>
</feature>
<evidence type="ECO:0000256" key="3">
    <source>
        <dbReference type="SAM" id="Phobius"/>
    </source>
</evidence>
<keyword evidence="3" id="KW-0812">Transmembrane</keyword>
<keyword evidence="3" id="KW-0472">Membrane</keyword>
<feature type="compositionally biased region" description="Polar residues" evidence="2">
    <location>
        <begin position="1398"/>
        <end position="1411"/>
    </location>
</feature>
<feature type="compositionally biased region" description="Basic and acidic residues" evidence="2">
    <location>
        <begin position="3200"/>
        <end position="3211"/>
    </location>
</feature>
<dbReference type="InterPro" id="IPR000595">
    <property type="entry name" value="cNMP-bd_dom"/>
</dbReference>
<name>A0A8J5XA21_DIALT</name>
<dbReference type="PANTHER" id="PTHR45743">
    <property type="entry name" value="POTASSIUM CHANNEL AKT1"/>
    <property type="match status" value="1"/>
</dbReference>
<feature type="repeat" description="ANK" evidence="1">
    <location>
        <begin position="2866"/>
        <end position="2898"/>
    </location>
</feature>
<dbReference type="EMBL" id="JAGTXO010000019">
    <property type="protein sequence ID" value="KAG8462633.1"/>
    <property type="molecule type" value="Genomic_DNA"/>
</dbReference>
<feature type="region of interest" description="Disordered" evidence="2">
    <location>
        <begin position="3146"/>
        <end position="3211"/>
    </location>
</feature>
<keyword evidence="1" id="KW-0040">ANK repeat</keyword>
<feature type="compositionally biased region" description="Acidic residues" evidence="2">
    <location>
        <begin position="991"/>
        <end position="1013"/>
    </location>
</feature>
<dbReference type="PROSITE" id="PS50042">
    <property type="entry name" value="CNMP_BINDING_3"/>
    <property type="match status" value="2"/>
</dbReference>
<dbReference type="GO" id="GO:0005249">
    <property type="term" value="F:voltage-gated potassium channel activity"/>
    <property type="evidence" value="ECO:0007669"/>
    <property type="project" value="InterPro"/>
</dbReference>
<accession>A0A8J5XA21</accession>
<dbReference type="Gene3D" id="1.25.40.20">
    <property type="entry name" value="Ankyrin repeat-containing domain"/>
    <property type="match status" value="6"/>
</dbReference>
<feature type="region of interest" description="Disordered" evidence="2">
    <location>
        <begin position="1589"/>
        <end position="1626"/>
    </location>
</feature>
<feature type="compositionally biased region" description="Basic residues" evidence="2">
    <location>
        <begin position="1176"/>
        <end position="1186"/>
    </location>
</feature>
<gene>
    <name evidence="5" type="ORF">KFE25_004609</name>
</gene>
<feature type="compositionally biased region" description="Low complexity" evidence="2">
    <location>
        <begin position="1595"/>
        <end position="1615"/>
    </location>
</feature>
<feature type="compositionally biased region" description="Acidic residues" evidence="2">
    <location>
        <begin position="1326"/>
        <end position="1335"/>
    </location>
</feature>
<feature type="compositionally biased region" description="Low complexity" evidence="2">
    <location>
        <begin position="3148"/>
        <end position="3181"/>
    </location>
</feature>
<dbReference type="InterPro" id="IPR002110">
    <property type="entry name" value="Ankyrin_rpt"/>
</dbReference>
<dbReference type="PROSITE" id="PS50297">
    <property type="entry name" value="ANK_REP_REGION"/>
    <property type="match status" value="6"/>
</dbReference>
<dbReference type="InterPro" id="IPR014710">
    <property type="entry name" value="RmlC-like_jellyroll"/>
</dbReference>
<dbReference type="OrthoDB" id="426293at2759"/>
<reference evidence="5" key="1">
    <citation type="submission" date="2021-05" db="EMBL/GenBank/DDBJ databases">
        <title>The genome of the haptophyte Pavlova lutheri (Diacronema luteri, Pavlovales) - a model for lipid biosynthesis in eukaryotic algae.</title>
        <authorList>
            <person name="Hulatt C.J."/>
            <person name="Posewitz M.C."/>
        </authorList>
    </citation>
    <scope>NUCLEOTIDE SEQUENCE</scope>
    <source>
        <strain evidence="5">NIVA-4/92</strain>
    </source>
</reference>
<feature type="repeat" description="ANK" evidence="1">
    <location>
        <begin position="741"/>
        <end position="773"/>
    </location>
</feature>
<feature type="repeat" description="ANK" evidence="1">
    <location>
        <begin position="838"/>
        <end position="870"/>
    </location>
</feature>
<feature type="region of interest" description="Disordered" evidence="2">
    <location>
        <begin position="1259"/>
        <end position="1292"/>
    </location>
</feature>
<evidence type="ECO:0000313" key="5">
    <source>
        <dbReference type="EMBL" id="KAG8462633.1"/>
    </source>
</evidence>
<feature type="transmembrane region" description="Helical" evidence="3">
    <location>
        <begin position="247"/>
        <end position="273"/>
    </location>
</feature>
<feature type="transmembrane region" description="Helical" evidence="3">
    <location>
        <begin position="318"/>
        <end position="335"/>
    </location>
</feature>
<dbReference type="InterPro" id="IPR045319">
    <property type="entry name" value="KAT/AKT"/>
</dbReference>
<evidence type="ECO:0000313" key="6">
    <source>
        <dbReference type="Proteomes" id="UP000751190"/>
    </source>
</evidence>
<feature type="transmembrane region" description="Helical" evidence="3">
    <location>
        <begin position="2397"/>
        <end position="2416"/>
    </location>
</feature>
<dbReference type="SUPFAM" id="SSF81324">
    <property type="entry name" value="Voltage-gated potassium channels"/>
    <property type="match status" value="2"/>
</dbReference>
<feature type="region of interest" description="Disordered" evidence="2">
    <location>
        <begin position="1368"/>
        <end position="1429"/>
    </location>
</feature>
<dbReference type="PANTHER" id="PTHR45743:SF2">
    <property type="entry name" value="POTASSIUM CHANNEL AKT1"/>
    <property type="match status" value="1"/>
</dbReference>
<feature type="region of interest" description="Disordered" evidence="2">
    <location>
        <begin position="1305"/>
        <end position="1335"/>
    </location>
</feature>
<dbReference type="CDD" id="cd00038">
    <property type="entry name" value="CAP_ED"/>
    <property type="match status" value="2"/>
</dbReference>
<feature type="transmembrane region" description="Helical" evidence="3">
    <location>
        <begin position="2371"/>
        <end position="2390"/>
    </location>
</feature>
<feature type="domain" description="Cyclic nucleotide-binding" evidence="4">
    <location>
        <begin position="2503"/>
        <end position="2596"/>
    </location>
</feature>
<dbReference type="SMART" id="SM00248">
    <property type="entry name" value="ANK"/>
    <property type="match status" value="14"/>
</dbReference>
<keyword evidence="3" id="KW-1133">Transmembrane helix</keyword>
<dbReference type="SUPFAM" id="SSF51206">
    <property type="entry name" value="cAMP-binding domain-like"/>
    <property type="match status" value="2"/>
</dbReference>
<dbReference type="SMART" id="SM00100">
    <property type="entry name" value="cNMP"/>
    <property type="match status" value="2"/>
</dbReference>
<feature type="repeat" description="ANK" evidence="1">
    <location>
        <begin position="644"/>
        <end position="676"/>
    </location>
</feature>
<feature type="region of interest" description="Disordered" evidence="2">
    <location>
        <begin position="1527"/>
        <end position="1577"/>
    </location>
</feature>
<dbReference type="Proteomes" id="UP000751190">
    <property type="component" value="Unassembled WGS sequence"/>
</dbReference>
<evidence type="ECO:0000256" key="1">
    <source>
        <dbReference type="PROSITE-ProRule" id="PRU00023"/>
    </source>
</evidence>
<dbReference type="PROSITE" id="PS50088">
    <property type="entry name" value="ANK_REPEAT"/>
    <property type="match status" value="8"/>
</dbReference>
<feature type="region of interest" description="Disordered" evidence="2">
    <location>
        <begin position="1748"/>
        <end position="1850"/>
    </location>
</feature>
<feature type="transmembrane region" description="Helical" evidence="3">
    <location>
        <begin position="2244"/>
        <end position="2266"/>
    </location>
</feature>
<feature type="transmembrane region" description="Helical" evidence="3">
    <location>
        <begin position="2286"/>
        <end position="2311"/>
    </location>
</feature>
<comment type="caution">
    <text evidence="5">The sequence shown here is derived from an EMBL/GenBank/DDBJ whole genome shotgun (WGS) entry which is preliminary data.</text>
</comment>
<dbReference type="SUPFAM" id="SSF48403">
    <property type="entry name" value="Ankyrin repeat"/>
    <property type="match status" value="2"/>
</dbReference>
<dbReference type="Gene3D" id="2.60.120.10">
    <property type="entry name" value="Jelly Rolls"/>
    <property type="match status" value="2"/>
</dbReference>
<feature type="compositionally biased region" description="Basic and acidic residues" evidence="2">
    <location>
        <begin position="1756"/>
        <end position="1777"/>
    </location>
</feature>
<organism evidence="5 6">
    <name type="scientific">Diacronema lutheri</name>
    <name type="common">Unicellular marine alga</name>
    <name type="synonym">Monochrysis lutheri</name>
    <dbReference type="NCBI Taxonomy" id="2081491"/>
    <lineage>
        <taxon>Eukaryota</taxon>
        <taxon>Haptista</taxon>
        <taxon>Haptophyta</taxon>
        <taxon>Pavlovophyceae</taxon>
        <taxon>Pavlovales</taxon>
        <taxon>Pavlovaceae</taxon>
        <taxon>Diacronema</taxon>
    </lineage>
</organism>
<dbReference type="Gene3D" id="1.10.287.70">
    <property type="match status" value="1"/>
</dbReference>
<dbReference type="InterPro" id="IPR036770">
    <property type="entry name" value="Ankyrin_rpt-contain_sf"/>
</dbReference>
<feature type="repeat" description="ANK" evidence="1">
    <location>
        <begin position="2833"/>
        <end position="2865"/>
    </location>
</feature>
<feature type="compositionally biased region" description="Low complexity" evidence="2">
    <location>
        <begin position="1269"/>
        <end position="1283"/>
    </location>
</feature>
<dbReference type="InterPro" id="IPR018490">
    <property type="entry name" value="cNMP-bd_dom_sf"/>
</dbReference>
<feature type="compositionally biased region" description="Low complexity" evidence="2">
    <location>
        <begin position="1786"/>
        <end position="1796"/>
    </location>
</feature>
<feature type="repeat" description="ANK" evidence="1">
    <location>
        <begin position="2930"/>
        <end position="2963"/>
    </location>
</feature>
<sequence>MQGPSSPRRRGVADAAHAAHAALAGTWVGRIAGLRHASAASSAKTRGILRRGEGRRAGGGGAQAARVQWRAVLVAGEDDAEEVGEERSRMEAQVKFDQRLQRYYKLLRLPTLTYEELAIPLRCAFPADFASLLAPIVLDVAVDLFEVVCVVYAVRREFRAYALEHHAMADAAPRAFGQADVREGAAYTVSRLVVDLVTIFSLAAGRVAQLRAGLVWPWQLAQLFRLIRLRDLGEYMAQLNADLTTNVTVFAIFKFALVVFSVPHWVGCVWWIISSVTPDRTAFHLPSWTAQYDMHVGVPGLFDPTRTTAVRSYMMAQYMAWSGVASMGYGSITLVKQSEIWFGCLIILVQIVFYAFVLGTLFHYLVRTDENTVKFKELLKAVEEYAVRRRLPPTVARKMLAHFEFQHRKQSSGTEAIFLQLPLSLRLRVASARYHAQIEHAWVFHGCNAQFLNQLVMVLKERYVMPLEMLFDRGDGSRELLWCTSGTLHVRKGDAHIATIRSDLGNAPIVGEIAFILGIVQPYTVVASGASEVTLLVLSVSDFDDIITSYPEQADVVVQNLLRHFALSRDGTDLGGGLDAVADSTMNDDERAEFEALRETVRQALNDRNDEALTKMTYAASEGDVDTVRALAARGLNLNAGDYDNRTTMHLACAEGNARVVALLCQLGADPNVRDRWNGAPIKDAIEGKHETVLDVLRQAGVALDVAQPAHLMCEAAGRGDLDRLNRLLENGILANLGDYDGRTPLHLAAASGNMRVVEFLVSKLADVSAQDLNGATPADDAVTSERTLVTQLLVRSGSRPNPLSMLQSMCEAAAAGDVGLVRFLVETGVSVDAGDYDGRTALHLACAAGSISTTHFLIGAMADVEARDRWGNTAIVDALWTSNECAALLVQQCNAKLPPQHERNPELSALYVAAKAQDMYVTNRKLNERAARRRRLQLLRRDRSRELRLALKQLVDEIGLLYRAARPLFTQLLRHTDRWIESYGYQGGDSDGDSQDSMSDDDWSDYDSDNEVPDGARGSHGECGSARGHAESGVPSVRRGSGVPVARRGSGVHARRGSSELKPAALALAPAPLLAPGAAAAPAADASATAKTFIRLVLRLPRAEKALSTLALVVGRRLAPGAFKALAKAERLAAEHAALVQLLVADFELAPHDAEAACDEIYAELKLLLGDRAPRRPRAPRRGKRAGAAGGGGAAADVSRSLAGWLKGGSRGVGDNISPPKAASGGGVVSPSAVSPSATACALVAADAAPSAARLADDAVEGGGNSGSFGQSGTPPASSGTRAPRRSARASVSSMIGGLMASFAIGDRAPRPSGPSDSDSAARTDDDEESDGDDEHNVCIFLSQVGYAAVFLSASFMALLARASEMTHDAHEPPPSPGPGNGRSRPSAGMRGKRRSLWSTMSQQSASSHTPHAGADGGGGGADGGRRDWWATSRVVPMTIALHRASSCGVDVGAAAGDGGCGCAVRRGSSLTSSAHDTPKGGTLACPPDHAAAAGAGFTEPPAAPRRMDSQMSSYSLYRTARGSDQSVYRTARGSDQSVYRTARGSDQSAMSDAQPVAGDASVGSGSHTRSGWTRPVRRYMTLSAFGGGGGSGAPSPARPGAAAADGAAAEPGGRSSCSARGMRSPLTLRKSLVGGAARGSAPPSPTPQPAREDLKAAVAPAAMLMVGLFQIFDPTSRGIIKVRDLRSLQGSLGEMGGQEIKSLITHLFDKSTGVYGTDEGSVGRSGRQLSKVQFFAGAASWILAQGEDDDVDAERDGDGDGSGDSRARAGGERGVRGGGSKLVPALRLGGARASGAGGGGGGPVGTSVGTRNSRVSRNSTAEDDAADADAAAGGTLAPTGSHSMFPPSALHPAHVEQTLRMQLSSAPFLAALADAIQMRIDLGRLRRDEAVDSATLVSLILNAVAIDPRLVRRSDVEAWALDELNLEISERGVERTASKRRGSLNSVLGAAAGALESISRRNSAGGGGGASDSAAVRVSHGASARGSVSRRSSGAAAAAAPLSPGACAAAFAAATAAATAATAAEGVRVRARWRELVVALRAQSAQLRQSGKAAGTAVSAMLAPLAPGFGERLRHRLGLRPSAREAQRAAVAAAALTAATAAAAAADVDGGGGGGGGGAGGVGAQSALVLPARTAAGKPWFIVSHVSRTHRLLERLYRVCFMWEVLTQPAVLCFWEQTHRIGWLSGLSHFLDCFYVLRIALRLHTSFVNAKSVIIYDPVEIRAHYLATEFSYDVFMSWPHNFFALALSAPAHTVISLRLVRLGLARYLWRAYAAWEKRQADNDLLAGLLRFLGILLLAAHFAACMWNLLGFEYDGVSTLELSDGPPADPTYTRTWPAQFNGLFHDAGATDANDFLSNAYSNAWMLVRRYAVALNLSLAMLSGLGINHLPTNYVEIAAYVGMLIGSMTIYAWTVGQISALVMKQDDEIVTKRSQLELVHAYLTHIDVPAELKAHVEGFFHARLRDASFSSVRDEDIANAMPIALQIEVSRHTNRQLVGEAKLLRGCSDAFMDRLSSLLRERALEPETQLFREGDVCKELLLVESGSVELWQGAAGASGSAGDDDDDLQIAIAGDTVGELPFVFGIRHFNNGRTASDVETHVFVLSTANYRILLKTFPLQEDKVMDNAMLQYDGMLTGRSGKSKASAKSSILGSALTETESQYAASAAGSAVNSQANAVAHTEEEAIQRVIKTAKKRREDMHVVRLCEAAAKGDLGKIQRILSSNRIDVNRGDYDKRRPLHLAACEGHLQVIELLIVAQADVNVKDRFDGTPLADALRHRKLAAAELLHRHGAFRDTSGLSEQLCFCAAEPKRLEELRFLTRFQTDFAADNYEARTALHVAAAVGNLPAARLLIGAKADVNAIDRRGRTPLQDSFRHGHEDCSRLLMEHGAHMGTFDAALHMCYAAAADDLDTLSRLIRHRCAVNVADYDKRTPLHLAASNARTAACTLLLEQPGVNVAAEDRFGNTALDDAERENGPDQPIVRALLRTRGVPIGSHEMVMQVAITHAEEIKADVEAKQTEVQRDVAEEAQRFSAWVAEQRAGALRMQKAVDAALALEVEQGEVLTDATPKYWNELQAFADRHPARLQMVEAEMRPAIASWSARASQNRFEISMMSDLERRLTHLVDLQTGIAKHLERLAQTEFTQRAGSGAEAERNAASNARVVEGSYPRRGSSPRRGSAQQGGGPTGRRGSGNVGSEGWRHTRDQMSSG</sequence>
<feature type="compositionally biased region" description="Polar residues" evidence="2">
    <location>
        <begin position="1527"/>
        <end position="1553"/>
    </location>
</feature>
<proteinExistence type="predicted"/>
<feature type="compositionally biased region" description="Gly residues" evidence="2">
    <location>
        <begin position="1797"/>
        <end position="1806"/>
    </location>
</feature>
<feature type="compositionally biased region" description="Gly residues" evidence="2">
    <location>
        <begin position="3182"/>
        <end position="3197"/>
    </location>
</feature>
<evidence type="ECO:0000256" key="2">
    <source>
        <dbReference type="SAM" id="MobiDB-lite"/>
    </source>
</evidence>
<feature type="transmembrane region" description="Helical" evidence="3">
    <location>
        <begin position="342"/>
        <end position="366"/>
    </location>
</feature>
<dbReference type="Gene3D" id="1.10.287.630">
    <property type="entry name" value="Helix hairpin bin"/>
    <property type="match status" value="1"/>
</dbReference>
<protein>
    <recommendedName>
        <fullName evidence="4">Cyclic nucleotide-binding domain-containing protein</fullName>
    </recommendedName>
</protein>
<feature type="domain" description="Cyclic nucleotide-binding" evidence="4">
    <location>
        <begin position="443"/>
        <end position="564"/>
    </location>
</feature>
<feature type="repeat" description="ANK" evidence="1">
    <location>
        <begin position="611"/>
        <end position="643"/>
    </location>
</feature>